<keyword evidence="3" id="KW-0268">Exocytosis</keyword>
<keyword evidence="2" id="KW-0813">Transport</keyword>
<dbReference type="GO" id="GO:0090522">
    <property type="term" value="P:vesicle tethering involved in exocytosis"/>
    <property type="evidence" value="ECO:0007669"/>
    <property type="project" value="InterPro"/>
</dbReference>
<dbReference type="InterPro" id="IPR046361">
    <property type="entry name" value="EXOC6/Sec15_C"/>
</dbReference>
<name>W4H1U0_APHAT</name>
<dbReference type="GO" id="GO:0006886">
    <property type="term" value="P:intracellular protein transport"/>
    <property type="evidence" value="ECO:0007669"/>
    <property type="project" value="InterPro"/>
</dbReference>
<dbReference type="OrthoDB" id="10267033at2759"/>
<keyword evidence="5" id="KW-0472">Membrane</keyword>
<dbReference type="InterPro" id="IPR048359">
    <property type="entry name" value="EXOC6_Sec15_N"/>
</dbReference>
<feature type="domain" description="Exocyst complex subunit EXOC6/Sec15 C-terminal" evidence="6">
    <location>
        <begin position="414"/>
        <end position="746"/>
    </location>
</feature>
<dbReference type="InterPro" id="IPR042045">
    <property type="entry name" value="EXOC6/Sec15_C_dom1"/>
</dbReference>
<dbReference type="VEuPathDB" id="FungiDB:H257_03035"/>
<organism evidence="8">
    <name type="scientific">Aphanomyces astaci</name>
    <name type="common">Crayfish plague agent</name>
    <dbReference type="NCBI Taxonomy" id="112090"/>
    <lineage>
        <taxon>Eukaryota</taxon>
        <taxon>Sar</taxon>
        <taxon>Stramenopiles</taxon>
        <taxon>Oomycota</taxon>
        <taxon>Saprolegniomycetes</taxon>
        <taxon>Saprolegniales</taxon>
        <taxon>Verrucalvaceae</taxon>
        <taxon>Aphanomyces</taxon>
    </lineage>
</organism>
<dbReference type="RefSeq" id="XP_009825237.1">
    <property type="nucleotide sequence ID" value="XM_009826935.1"/>
</dbReference>
<protein>
    <recommendedName>
        <fullName evidence="9">Exocyst complex component</fullName>
    </recommendedName>
</protein>
<dbReference type="Pfam" id="PF20651">
    <property type="entry name" value="EXOC6_Sec15_N"/>
    <property type="match status" value="1"/>
</dbReference>
<proteinExistence type="inferred from homology"/>
<dbReference type="STRING" id="112090.W4H1U0"/>
<evidence type="ECO:0000259" key="6">
    <source>
        <dbReference type="Pfam" id="PF04091"/>
    </source>
</evidence>
<keyword evidence="5" id="KW-0812">Transmembrane</keyword>
<comment type="similarity">
    <text evidence="1">Belongs to the SEC15 family.</text>
</comment>
<dbReference type="InterPro" id="IPR042044">
    <property type="entry name" value="EXOC6PINT-1/Sec15/Tip20_C_dom2"/>
</dbReference>
<dbReference type="GO" id="GO:0016020">
    <property type="term" value="C:membrane"/>
    <property type="evidence" value="ECO:0007669"/>
    <property type="project" value="TreeGrafter"/>
</dbReference>
<evidence type="ECO:0000256" key="5">
    <source>
        <dbReference type="SAM" id="Phobius"/>
    </source>
</evidence>
<dbReference type="GO" id="GO:0000145">
    <property type="term" value="C:exocyst"/>
    <property type="evidence" value="ECO:0007669"/>
    <property type="project" value="TreeGrafter"/>
</dbReference>
<feature type="transmembrane region" description="Helical" evidence="5">
    <location>
        <begin position="763"/>
        <end position="785"/>
    </location>
</feature>
<keyword evidence="4" id="KW-0175">Coiled coil</keyword>
<evidence type="ECO:0000256" key="4">
    <source>
        <dbReference type="ARBA" id="ARBA00023054"/>
    </source>
</evidence>
<evidence type="ECO:0000256" key="3">
    <source>
        <dbReference type="ARBA" id="ARBA00022483"/>
    </source>
</evidence>
<dbReference type="PANTHER" id="PTHR12702:SF0">
    <property type="entry name" value="EXOCYST COMPLEX COMPONENT 6"/>
    <property type="match status" value="1"/>
</dbReference>
<dbReference type="Gene3D" id="1.10.357.30">
    <property type="entry name" value="Exocyst complex subunit Sec15 C-terminal domain, N-terminal subdomain"/>
    <property type="match status" value="1"/>
</dbReference>
<dbReference type="AlphaFoldDB" id="W4H1U0"/>
<keyword evidence="5" id="KW-1133">Transmembrane helix</keyword>
<dbReference type="PANTHER" id="PTHR12702">
    <property type="entry name" value="SEC15"/>
    <property type="match status" value="1"/>
</dbReference>
<evidence type="ECO:0000256" key="1">
    <source>
        <dbReference type="ARBA" id="ARBA00007944"/>
    </source>
</evidence>
<gene>
    <name evidence="8" type="ORF">H257_03035</name>
</gene>
<evidence type="ECO:0000313" key="8">
    <source>
        <dbReference type="EMBL" id="ETV85219.1"/>
    </source>
</evidence>
<dbReference type="GeneID" id="20805031"/>
<dbReference type="Gene3D" id="1.20.58.670">
    <property type="entry name" value="Dsl1p vesicle tethering complex, Tip20p subunit, domain D"/>
    <property type="match status" value="1"/>
</dbReference>
<sequence>MKDERTNARKECEILVQNIAQSHARMAPGIQVAIENQWDNDFSECLRAFVAEKEEEIRGVCSSHYQEFVQSIEDIVQIKCDVNDLQAHIDKYHKELVDVTTPLVQGNDMVVACRNIRQNIDTSIERLQQCQRIVECTAKVDKYIHANQLYHALKVLDTIKVDVSSFRGNHFAKRVNDWIASTMTHLRALTMKNTSTWLEDIRNAASSIGAQAMKRGDEAMPPRLSSDESGGLHLPSLEELSLHAQNIRATNALHADYCQQALALLAPMLRTLHVYKYLHTTSELAKFYNTNRMPQLQFSAFISGDIGTISADKFAAQHDDMFKRLVGTFCIEKLLAVYSNESLLSKKEVNAACLSVLQSLSGLMMALTLKLQSPKVIVDIKRNATLCARALGDDVHQFPTSILLDAFRGMGDFYRKKIRVHIKVKLREFLLQDTFQQVQATKANYVDYLKLCGLDKQSDDFLRTADAKGNIYLPFTAVVRRSCEAIHEMIDMMFEFERHLDIADWGYFVREDTCEALIELNVVLNELIESHSDLQISQAVITGANSSYLSGACDVFGAVLHDKIDLWERRAVAMTTAAAAAQTAKGQSCGGARASLTIAMAKKRLESTSTRAQDMVCEIMVKKIDDLIGSFYFLEWVPAEPTKQADPCMSDLINYLQASFTQLNTLPVPIKEAVHFASCIHINKALEQVLVGPTVKKVNVTGILNFKRNLDALVQYAGTCGVGQLKDCFMPMTQLVDLIVSDDLERLDHTTFKCVGSIHFRDFIHISSHFALYFIIYGGVCVYVGRSGGKYTHVMPDHVVAVVEKFKETSVAAAAAASSSMFFKSNKSKAETTVGLKKSVIDAVLKQLKTIGPMHK</sequence>
<evidence type="ECO:0008006" key="9">
    <source>
        <dbReference type="Google" id="ProtNLM"/>
    </source>
</evidence>
<reference evidence="8" key="1">
    <citation type="submission" date="2013-12" db="EMBL/GenBank/DDBJ databases">
        <title>The Genome Sequence of Aphanomyces astaci APO3.</title>
        <authorList>
            <consortium name="The Broad Institute Genomics Platform"/>
            <person name="Russ C."/>
            <person name="Tyler B."/>
            <person name="van West P."/>
            <person name="Dieguez-Uribeondo J."/>
            <person name="Young S.K."/>
            <person name="Zeng Q."/>
            <person name="Gargeya S."/>
            <person name="Fitzgerald M."/>
            <person name="Abouelleil A."/>
            <person name="Alvarado L."/>
            <person name="Chapman S.B."/>
            <person name="Gainer-Dewar J."/>
            <person name="Goldberg J."/>
            <person name="Griggs A."/>
            <person name="Gujja S."/>
            <person name="Hansen M."/>
            <person name="Howarth C."/>
            <person name="Imamovic A."/>
            <person name="Ireland A."/>
            <person name="Larimer J."/>
            <person name="McCowan C."/>
            <person name="Murphy C."/>
            <person name="Pearson M."/>
            <person name="Poon T.W."/>
            <person name="Priest M."/>
            <person name="Roberts A."/>
            <person name="Saif S."/>
            <person name="Shea T."/>
            <person name="Sykes S."/>
            <person name="Wortman J."/>
            <person name="Nusbaum C."/>
            <person name="Birren B."/>
        </authorList>
    </citation>
    <scope>NUCLEOTIDE SEQUENCE [LARGE SCALE GENOMIC DNA]</scope>
    <source>
        <strain evidence="8">APO3</strain>
    </source>
</reference>
<accession>W4H1U0</accession>
<evidence type="ECO:0000256" key="2">
    <source>
        <dbReference type="ARBA" id="ARBA00022448"/>
    </source>
</evidence>
<feature type="domain" description="Exocyst complex component EXOC6/Sec15 N-terminal" evidence="7">
    <location>
        <begin position="46"/>
        <end position="213"/>
    </location>
</feature>
<dbReference type="InterPro" id="IPR007225">
    <property type="entry name" value="EXOC6/Sec15"/>
</dbReference>
<dbReference type="GO" id="GO:0006893">
    <property type="term" value="P:Golgi to plasma membrane transport"/>
    <property type="evidence" value="ECO:0007669"/>
    <property type="project" value="TreeGrafter"/>
</dbReference>
<evidence type="ECO:0000259" key="7">
    <source>
        <dbReference type="Pfam" id="PF20651"/>
    </source>
</evidence>
<dbReference type="EMBL" id="KI913118">
    <property type="protein sequence ID" value="ETV85219.1"/>
    <property type="molecule type" value="Genomic_DNA"/>
</dbReference>
<dbReference type="Pfam" id="PF04091">
    <property type="entry name" value="Sec15_C"/>
    <property type="match status" value="1"/>
</dbReference>